<dbReference type="Proteomes" id="UP000184267">
    <property type="component" value="Unassembled WGS sequence"/>
</dbReference>
<evidence type="ECO:0000313" key="3">
    <source>
        <dbReference type="Proteomes" id="UP000184267"/>
    </source>
</evidence>
<reference evidence="2 3" key="1">
    <citation type="submission" date="2016-10" db="EMBL/GenBank/DDBJ databases">
        <title>Genome sequence of the basidiomycete white-rot fungus Trametes pubescens.</title>
        <authorList>
            <person name="Makela M.R."/>
            <person name="Granchi Z."/>
            <person name="Peng M."/>
            <person name="De Vries R.P."/>
            <person name="Grigoriev I."/>
            <person name="Riley R."/>
            <person name="Hilden K."/>
        </authorList>
    </citation>
    <scope>NUCLEOTIDE SEQUENCE [LARGE SCALE GENOMIC DNA]</scope>
    <source>
        <strain evidence="2 3">FBCC735</strain>
    </source>
</reference>
<name>A0A1M2VD32_TRAPU</name>
<organism evidence="2 3">
    <name type="scientific">Trametes pubescens</name>
    <name type="common">White-rot fungus</name>
    <dbReference type="NCBI Taxonomy" id="154538"/>
    <lineage>
        <taxon>Eukaryota</taxon>
        <taxon>Fungi</taxon>
        <taxon>Dikarya</taxon>
        <taxon>Basidiomycota</taxon>
        <taxon>Agaricomycotina</taxon>
        <taxon>Agaricomycetes</taxon>
        <taxon>Polyporales</taxon>
        <taxon>Polyporaceae</taxon>
        <taxon>Trametes</taxon>
    </lineage>
</organism>
<dbReference type="AlphaFoldDB" id="A0A1M2VD32"/>
<proteinExistence type="predicted"/>
<accession>A0A1M2VD32</accession>
<keyword evidence="3" id="KW-1185">Reference proteome</keyword>
<evidence type="ECO:0000256" key="1">
    <source>
        <dbReference type="SAM" id="MobiDB-lite"/>
    </source>
</evidence>
<comment type="caution">
    <text evidence="2">The sequence shown here is derived from an EMBL/GenBank/DDBJ whole genome shotgun (WGS) entry which is preliminary data.</text>
</comment>
<sequence>MPLKAGGHLFRENAPVNAELDTARDEDDSPTLMPELFAALPRGSSCVSGRRRRAVVGGREN</sequence>
<protein>
    <submittedName>
        <fullName evidence="2">Uncharacterized protein</fullName>
    </submittedName>
</protein>
<evidence type="ECO:0000313" key="2">
    <source>
        <dbReference type="EMBL" id="OJT05550.1"/>
    </source>
</evidence>
<dbReference type="EMBL" id="MNAD01001432">
    <property type="protein sequence ID" value="OJT05550.1"/>
    <property type="molecule type" value="Genomic_DNA"/>
</dbReference>
<gene>
    <name evidence="2" type="ORF">TRAPUB_3637</name>
</gene>
<feature type="region of interest" description="Disordered" evidence="1">
    <location>
        <begin position="1"/>
        <end position="30"/>
    </location>
</feature>